<dbReference type="Proteomes" id="UP000249402">
    <property type="component" value="Unassembled WGS sequence"/>
</dbReference>
<gene>
    <name evidence="1" type="ORF">BO80DRAFT_17642</name>
</gene>
<dbReference type="AlphaFoldDB" id="A0A395H8A3"/>
<proteinExistence type="predicted"/>
<dbReference type="EMBL" id="KZ824428">
    <property type="protein sequence ID" value="RAL03375.1"/>
    <property type="molecule type" value="Genomic_DNA"/>
</dbReference>
<dbReference type="GeneID" id="37218838"/>
<protein>
    <submittedName>
        <fullName evidence="1">Uncharacterized protein</fullName>
    </submittedName>
</protein>
<organism evidence="1 2">
    <name type="scientific">Aspergillus ibericus CBS 121593</name>
    <dbReference type="NCBI Taxonomy" id="1448316"/>
    <lineage>
        <taxon>Eukaryota</taxon>
        <taxon>Fungi</taxon>
        <taxon>Dikarya</taxon>
        <taxon>Ascomycota</taxon>
        <taxon>Pezizomycotina</taxon>
        <taxon>Eurotiomycetes</taxon>
        <taxon>Eurotiomycetidae</taxon>
        <taxon>Eurotiales</taxon>
        <taxon>Aspergillaceae</taxon>
        <taxon>Aspergillus</taxon>
        <taxon>Aspergillus subgen. Circumdati</taxon>
    </lineage>
</organism>
<reference evidence="1 2" key="1">
    <citation type="submission" date="2018-02" db="EMBL/GenBank/DDBJ databases">
        <title>The genomes of Aspergillus section Nigri reveals drivers in fungal speciation.</title>
        <authorList>
            <consortium name="DOE Joint Genome Institute"/>
            <person name="Vesth T.C."/>
            <person name="Nybo J."/>
            <person name="Theobald S."/>
            <person name="Brandl J."/>
            <person name="Frisvad J.C."/>
            <person name="Nielsen K.F."/>
            <person name="Lyhne E.K."/>
            <person name="Kogle M.E."/>
            <person name="Kuo A."/>
            <person name="Riley R."/>
            <person name="Clum A."/>
            <person name="Nolan M."/>
            <person name="Lipzen A."/>
            <person name="Salamov A."/>
            <person name="Henrissat B."/>
            <person name="Wiebenga A."/>
            <person name="De vries R.P."/>
            <person name="Grigoriev I.V."/>
            <person name="Mortensen U.H."/>
            <person name="Andersen M.R."/>
            <person name="Baker S.E."/>
        </authorList>
    </citation>
    <scope>NUCLEOTIDE SEQUENCE [LARGE SCALE GENOMIC DNA]</scope>
    <source>
        <strain evidence="1 2">CBS 121593</strain>
    </source>
</reference>
<accession>A0A395H8A3</accession>
<evidence type="ECO:0000313" key="2">
    <source>
        <dbReference type="Proteomes" id="UP000249402"/>
    </source>
</evidence>
<sequence>MSSRPPRFVLEIPAILTVVIVGWIERCRSYTRRLRKTADQIQSIRSFQSGIFGRKRCVDGLCCVAENCYLLSLINILSGLY</sequence>
<dbReference type="VEuPathDB" id="FungiDB:BO80DRAFT_17642"/>
<dbReference type="RefSeq" id="XP_025577702.1">
    <property type="nucleotide sequence ID" value="XM_025713973.1"/>
</dbReference>
<evidence type="ECO:0000313" key="1">
    <source>
        <dbReference type="EMBL" id="RAL03375.1"/>
    </source>
</evidence>
<keyword evidence="2" id="KW-1185">Reference proteome</keyword>
<name>A0A395H8A3_9EURO</name>